<gene>
    <name evidence="2" type="ORF">M413DRAFT_13523</name>
</gene>
<organism evidence="2 3">
    <name type="scientific">Hebeloma cylindrosporum</name>
    <dbReference type="NCBI Taxonomy" id="76867"/>
    <lineage>
        <taxon>Eukaryota</taxon>
        <taxon>Fungi</taxon>
        <taxon>Dikarya</taxon>
        <taxon>Basidiomycota</taxon>
        <taxon>Agaricomycotina</taxon>
        <taxon>Agaricomycetes</taxon>
        <taxon>Agaricomycetidae</taxon>
        <taxon>Agaricales</taxon>
        <taxon>Agaricineae</taxon>
        <taxon>Hymenogastraceae</taxon>
        <taxon>Hebeloma</taxon>
    </lineage>
</organism>
<protein>
    <submittedName>
        <fullName evidence="2">Uncharacterized protein</fullName>
    </submittedName>
</protein>
<dbReference type="HOGENOM" id="CLU_1768310_0_0_1"/>
<reference evidence="3" key="2">
    <citation type="submission" date="2015-01" db="EMBL/GenBank/DDBJ databases">
        <title>Evolutionary Origins and Diversification of the Mycorrhizal Mutualists.</title>
        <authorList>
            <consortium name="DOE Joint Genome Institute"/>
            <consortium name="Mycorrhizal Genomics Consortium"/>
            <person name="Kohler A."/>
            <person name="Kuo A."/>
            <person name="Nagy L.G."/>
            <person name="Floudas D."/>
            <person name="Copeland A."/>
            <person name="Barry K.W."/>
            <person name="Cichocki N."/>
            <person name="Veneault-Fourrey C."/>
            <person name="LaButti K."/>
            <person name="Lindquist E.A."/>
            <person name="Lipzen A."/>
            <person name="Lundell T."/>
            <person name="Morin E."/>
            <person name="Murat C."/>
            <person name="Riley R."/>
            <person name="Ohm R."/>
            <person name="Sun H."/>
            <person name="Tunlid A."/>
            <person name="Henrissat B."/>
            <person name="Grigoriev I.V."/>
            <person name="Hibbett D.S."/>
            <person name="Martin F."/>
        </authorList>
    </citation>
    <scope>NUCLEOTIDE SEQUENCE [LARGE SCALE GENOMIC DNA]</scope>
    <source>
        <strain evidence="3">h7</strain>
    </source>
</reference>
<name>A0A0C2Y847_HEBCY</name>
<feature type="region of interest" description="Disordered" evidence="1">
    <location>
        <begin position="59"/>
        <end position="93"/>
    </location>
</feature>
<proteinExistence type="predicted"/>
<evidence type="ECO:0000256" key="1">
    <source>
        <dbReference type="SAM" id="MobiDB-lite"/>
    </source>
</evidence>
<dbReference type="EMBL" id="KN831799">
    <property type="protein sequence ID" value="KIM37172.1"/>
    <property type="molecule type" value="Genomic_DNA"/>
</dbReference>
<dbReference type="OrthoDB" id="2686689at2759"/>
<sequence length="147" mass="16916">MDSLIHRVCLFLTYYLCIQHSLDETITAWHLHKLQTAGNKTPLALYQLSKEKAIHRGYWTSDQGDPMDGVDSRYGVDEQKNFPPADELEQDPIEPNYDGFANMKRERDAGIFLNDDEEIKVAKACLEDFNEDDGILVLTYTMRLSLD</sequence>
<feature type="compositionally biased region" description="Basic and acidic residues" evidence="1">
    <location>
        <begin position="70"/>
        <end position="80"/>
    </location>
</feature>
<keyword evidence="3" id="KW-1185">Reference proteome</keyword>
<evidence type="ECO:0000313" key="3">
    <source>
        <dbReference type="Proteomes" id="UP000053424"/>
    </source>
</evidence>
<reference evidence="2 3" key="1">
    <citation type="submission" date="2014-04" db="EMBL/GenBank/DDBJ databases">
        <authorList>
            <consortium name="DOE Joint Genome Institute"/>
            <person name="Kuo A."/>
            <person name="Gay G."/>
            <person name="Dore J."/>
            <person name="Kohler A."/>
            <person name="Nagy L.G."/>
            <person name="Floudas D."/>
            <person name="Copeland A."/>
            <person name="Barry K.W."/>
            <person name="Cichocki N."/>
            <person name="Veneault-Fourrey C."/>
            <person name="LaButti K."/>
            <person name="Lindquist E.A."/>
            <person name="Lipzen A."/>
            <person name="Lundell T."/>
            <person name="Morin E."/>
            <person name="Murat C."/>
            <person name="Sun H."/>
            <person name="Tunlid A."/>
            <person name="Henrissat B."/>
            <person name="Grigoriev I.V."/>
            <person name="Hibbett D.S."/>
            <person name="Martin F."/>
            <person name="Nordberg H.P."/>
            <person name="Cantor M.N."/>
            <person name="Hua S.X."/>
        </authorList>
    </citation>
    <scope>NUCLEOTIDE SEQUENCE [LARGE SCALE GENOMIC DNA]</scope>
    <source>
        <strain evidence="3">h7</strain>
    </source>
</reference>
<evidence type="ECO:0000313" key="2">
    <source>
        <dbReference type="EMBL" id="KIM37172.1"/>
    </source>
</evidence>
<dbReference type="AlphaFoldDB" id="A0A0C2Y847"/>
<dbReference type="STRING" id="686832.A0A0C2Y847"/>
<accession>A0A0C2Y847</accession>
<dbReference type="Proteomes" id="UP000053424">
    <property type="component" value="Unassembled WGS sequence"/>
</dbReference>